<sequence length="209" mass="24510">MTQYIPNLDPELLQTVAEELQSKEALQRKHYFLLEQLQQMHLALPAVHRSRVSHDQICRLANSLLDGTVFDIVRDLREVQHLEEKSLSERRRQLESELKLERSDLSARQAEELASIVAVGRQRTAEERRVRQIHERQTIELERTQADRLKKFDMKIIMELDQKVLTQQSTLEKSGVPGFFVTNSPNDIRTQMILMDFIMRLSQKKPPQT</sequence>
<evidence type="ECO:0000313" key="2">
    <source>
        <dbReference type="Proteomes" id="UP000095280"/>
    </source>
</evidence>
<evidence type="ECO:0000256" key="1">
    <source>
        <dbReference type="ARBA" id="ARBA00005939"/>
    </source>
</evidence>
<dbReference type="Proteomes" id="UP000095280">
    <property type="component" value="Unplaced"/>
</dbReference>
<dbReference type="Pfam" id="PF07324">
    <property type="entry name" value="DGCR6"/>
    <property type="match status" value="1"/>
</dbReference>
<comment type="similarity">
    <text evidence="1">Belongs to the gonadal family.</text>
</comment>
<dbReference type="PANTHER" id="PTHR13054:SF2">
    <property type="entry name" value="PROTEIN DGCR6"/>
    <property type="match status" value="1"/>
</dbReference>
<dbReference type="InterPro" id="IPR010849">
    <property type="entry name" value="Gonadal"/>
</dbReference>
<dbReference type="WBParaSite" id="maker-uti_cns_0018954-snap-gene-0.2-mRNA-1">
    <property type="protein sequence ID" value="maker-uti_cns_0018954-snap-gene-0.2-mRNA-1"/>
    <property type="gene ID" value="maker-uti_cns_0018954-snap-gene-0.2"/>
</dbReference>
<evidence type="ECO:0000313" key="3">
    <source>
        <dbReference type="WBParaSite" id="maker-uti_cns_0018954-snap-gene-0.2-mRNA-1"/>
    </source>
</evidence>
<name>A0A1I8IXR6_9PLAT</name>
<dbReference type="STRING" id="282301.A0A1I8IXR6"/>
<accession>A0A1I8IXR6</accession>
<proteinExistence type="inferred from homology"/>
<dbReference type="PANTHER" id="PTHR13054">
    <property type="entry name" value="DIGEORGE SYNDROME CRITICAL REGION 6 DGCR6 FAMILY MEMBER"/>
    <property type="match status" value="1"/>
</dbReference>
<dbReference type="OrthoDB" id="21617at2759"/>
<dbReference type="AlphaFoldDB" id="A0A1I8IXR6"/>
<organism evidence="2 3">
    <name type="scientific">Macrostomum lignano</name>
    <dbReference type="NCBI Taxonomy" id="282301"/>
    <lineage>
        <taxon>Eukaryota</taxon>
        <taxon>Metazoa</taxon>
        <taxon>Spiralia</taxon>
        <taxon>Lophotrochozoa</taxon>
        <taxon>Platyhelminthes</taxon>
        <taxon>Rhabditophora</taxon>
        <taxon>Macrostomorpha</taxon>
        <taxon>Macrostomida</taxon>
        <taxon>Macrostomidae</taxon>
        <taxon>Macrostomum</taxon>
    </lineage>
</organism>
<protein>
    <submittedName>
        <fullName evidence="3">DGCR6</fullName>
    </submittedName>
</protein>
<keyword evidence="2" id="KW-1185">Reference proteome</keyword>
<reference evidence="3" key="1">
    <citation type="submission" date="2016-11" db="UniProtKB">
        <authorList>
            <consortium name="WormBaseParasite"/>
        </authorList>
    </citation>
    <scope>IDENTIFICATION</scope>
</reference>